<feature type="domain" description="ATPase" evidence="1">
    <location>
        <begin position="11"/>
        <end position="255"/>
    </location>
</feature>
<dbReference type="RefSeq" id="WP_068542675.1">
    <property type="nucleotide sequence ID" value="NZ_LSFI01000035.1"/>
</dbReference>
<dbReference type="PANTHER" id="PTHR37096:SF1">
    <property type="entry name" value="AAA+ ATPASE DOMAIN-CONTAINING PROTEIN"/>
    <property type="match status" value="1"/>
</dbReference>
<keyword evidence="3" id="KW-1185">Reference proteome</keyword>
<dbReference type="InterPro" id="IPR051667">
    <property type="entry name" value="Archaeal_ATPase_domain"/>
</dbReference>
<dbReference type="GO" id="GO:0005524">
    <property type="term" value="F:ATP binding"/>
    <property type="evidence" value="ECO:0007669"/>
    <property type="project" value="InterPro"/>
</dbReference>
<dbReference type="EMBL" id="LSFI01000035">
    <property type="protein sequence ID" value="OAG27261.1"/>
    <property type="molecule type" value="Genomic_DNA"/>
</dbReference>
<gene>
    <name evidence="2" type="ORF">TH606_07885</name>
</gene>
<dbReference type="InterPro" id="IPR011579">
    <property type="entry name" value="ATPase_dom"/>
</dbReference>
<dbReference type="InterPro" id="IPR027417">
    <property type="entry name" value="P-loop_NTPase"/>
</dbReference>
<dbReference type="Proteomes" id="UP000076964">
    <property type="component" value="Unassembled WGS sequence"/>
</dbReference>
<dbReference type="Pfam" id="PF01637">
    <property type="entry name" value="ATPase_2"/>
    <property type="match status" value="1"/>
</dbReference>
<evidence type="ECO:0000313" key="2">
    <source>
        <dbReference type="EMBL" id="OAG27261.1"/>
    </source>
</evidence>
<name>A0A177E6Y4_9BACT</name>
<evidence type="ECO:0000259" key="1">
    <source>
        <dbReference type="Pfam" id="PF01637"/>
    </source>
</evidence>
<dbReference type="AlphaFoldDB" id="A0A177E6Y4"/>
<sequence>MKIEIYRGAPFVDREEEIEFFVEWFSEVPQKILWVYGPKSSGKTTVIEYVVEKRLLGEGNWWEESKFWVKYINLREKLITSYRSFLESFIYPDDVYREEVERNYWISLKFIGLDRRKLKEIKKRERDLFEEIMEVIKKESKGKRAVLIIDEIQILRDLYIRNGKGERELLKKFLNFCVRLTKETHLCHVVILTSNTVFIERIYNDAGLKETSEFKKIEHLKREQVFEWLEIEKIKKEEIELIWEYLGGSIPRILKMLSAYRKGEDLEEFLKREAWLAYTEIVDFLTDFDDPWREYFKEIAKEIVEKGYYSIEGIKKEQKRFLQAWAEKEILFYDPLELRITGNSRVYEKGMEILLERFGK</sequence>
<protein>
    <recommendedName>
        <fullName evidence="1">ATPase domain-containing protein</fullName>
    </recommendedName>
</protein>
<comment type="caution">
    <text evidence="2">The sequence shown here is derived from an EMBL/GenBank/DDBJ whole genome shotgun (WGS) entry which is preliminary data.</text>
</comment>
<organism evidence="2 3">
    <name type="scientific">Thermodesulfatator autotrophicus</name>
    <dbReference type="NCBI Taxonomy" id="1795632"/>
    <lineage>
        <taxon>Bacteria</taxon>
        <taxon>Pseudomonadati</taxon>
        <taxon>Thermodesulfobacteriota</taxon>
        <taxon>Thermodesulfobacteria</taxon>
        <taxon>Thermodesulfobacteriales</taxon>
        <taxon>Thermodesulfatatoraceae</taxon>
        <taxon>Thermodesulfatator</taxon>
    </lineage>
</organism>
<dbReference type="Gene3D" id="3.40.50.300">
    <property type="entry name" value="P-loop containing nucleotide triphosphate hydrolases"/>
    <property type="match status" value="1"/>
</dbReference>
<dbReference type="PANTHER" id="PTHR37096">
    <property type="entry name" value="YALI0E33429P"/>
    <property type="match status" value="1"/>
</dbReference>
<dbReference type="SUPFAM" id="SSF52540">
    <property type="entry name" value="P-loop containing nucleoside triphosphate hydrolases"/>
    <property type="match status" value="1"/>
</dbReference>
<proteinExistence type="predicted"/>
<dbReference type="OrthoDB" id="9776986at2"/>
<accession>A0A177E6Y4</accession>
<reference evidence="2 3" key="1">
    <citation type="submission" date="2016-02" db="EMBL/GenBank/DDBJ databases">
        <title>Draft genome sequence of Thermodesulfatator sp. S606.</title>
        <authorList>
            <person name="Lai Q."/>
            <person name="Cao J."/>
            <person name="Dupont S."/>
            <person name="Shao Z."/>
            <person name="Jebbar M."/>
            <person name="Alain K."/>
        </authorList>
    </citation>
    <scope>NUCLEOTIDE SEQUENCE [LARGE SCALE GENOMIC DNA]</scope>
    <source>
        <strain evidence="2 3">S606</strain>
    </source>
</reference>
<evidence type="ECO:0000313" key="3">
    <source>
        <dbReference type="Proteomes" id="UP000076964"/>
    </source>
</evidence>